<organism evidence="3 4">
    <name type="scientific">Flavobacterium nitrogenifigens</name>
    <dbReference type="NCBI Taxonomy" id="1617283"/>
    <lineage>
        <taxon>Bacteria</taxon>
        <taxon>Pseudomonadati</taxon>
        <taxon>Bacteroidota</taxon>
        <taxon>Flavobacteriia</taxon>
        <taxon>Flavobacteriales</taxon>
        <taxon>Flavobacteriaceae</taxon>
        <taxon>Flavobacterium</taxon>
    </lineage>
</organism>
<dbReference type="GO" id="GO:0004177">
    <property type="term" value="F:aminopeptidase activity"/>
    <property type="evidence" value="ECO:0007669"/>
    <property type="project" value="UniProtKB-KW"/>
</dbReference>
<sequence>MKAIKVPTGHFFRAVIFVFVLVTCPQLWGQAKQKKIMTVKDYDLWSTLSPGQLSGNGNWSSYALNYYNRNSNADTLFVQHNSSRKKYSFPGAKDGKFNGESDFACIVKDSLIVQNLKSGKTFSAPCNTDFNFSADHKFLAIFTLQSGKKFKLEIRNGQGMIIREIPDINNYIFDPEKNGIAYCFEKDNAYGVEIIQFKNTIEVTKVIEDYEVPLLGLVWKNNTIAFNEDKISDSRLHSFNISKNRLSTMDPKTTAGYPNGMKVSNPKYQKMILSTDGKSVFFWLKEKPTASDAIDPAAVQIWNSKDRLLFDFRKYKGDYRLNSKMAIWSVEGNKVQQITDREYPLGFLSADYKHAFIYDPAAYEPNTNQSQPFDLYVQDLDTGKRKLVIAHRTGDFLPLGSPDGNFLFYTKSKQCWVYNVSKDSHTIITEGLSESFFHEDYNMPIEAPSYGIGGWTKNNEIILYDKYDLWSISLDGTVKKRLTKGREMQKSYRIKVFNSDPYFSLTESKKHFLDLNKGFLLQTSNRETGQSGLSYWNLKNGMKDLVWENKKIDEIKKADNKDIYLYTDQSFELSPRLMVFNHKSTEIIQSNPHQKNFYWGRNEPIEFQVNGVKAKGFLCYPPDFKAGLKYPMVVHIYERQFSYMNEYVNPSLLTEDGFNVTNVINNGYFVLYPDMVYDYGNLAESVTKSVLSAVDEVIKKGDVDSSRVGLIGHSFGGYETDLIITQTSRFATAVAGSAWTDLVSSYLYVSGSRRQPDFYRAEENQLRIGKSLFEDMHSYLKNSPVLLAPNVETPLLGWVGENDRHIHSLQSMEFYLAMRRLEKEHTLLVYPNEGHEMGTEENAEDLNVRILQWFNRYLKNGKHQDWMNADFKR</sequence>
<evidence type="ECO:0000313" key="3">
    <source>
        <dbReference type="EMBL" id="SMO41863.1"/>
    </source>
</evidence>
<dbReference type="RefSeq" id="WP_111377029.1">
    <property type="nucleotide sequence ID" value="NZ_CP043612.1"/>
</dbReference>
<name>A0A521B475_9FLAO</name>
<dbReference type="SUPFAM" id="SSF53474">
    <property type="entry name" value="alpha/beta-Hydrolases"/>
    <property type="match status" value="1"/>
</dbReference>
<feature type="domain" description="Peptidase S9 prolyl oligopeptidase catalytic" evidence="2">
    <location>
        <begin position="682"/>
        <end position="860"/>
    </location>
</feature>
<evidence type="ECO:0000259" key="2">
    <source>
        <dbReference type="Pfam" id="PF00326"/>
    </source>
</evidence>
<evidence type="ECO:0000313" key="4">
    <source>
        <dbReference type="Proteomes" id="UP000319267"/>
    </source>
</evidence>
<evidence type="ECO:0000256" key="1">
    <source>
        <dbReference type="ARBA" id="ARBA00022801"/>
    </source>
</evidence>
<dbReference type="Gene3D" id="3.40.50.1820">
    <property type="entry name" value="alpha/beta hydrolase"/>
    <property type="match status" value="1"/>
</dbReference>
<dbReference type="GO" id="GO:0004252">
    <property type="term" value="F:serine-type endopeptidase activity"/>
    <property type="evidence" value="ECO:0007669"/>
    <property type="project" value="TreeGrafter"/>
</dbReference>
<keyword evidence="3" id="KW-0031">Aminopeptidase</keyword>
<proteinExistence type="predicted"/>
<dbReference type="InterPro" id="IPR029058">
    <property type="entry name" value="AB_hydrolase_fold"/>
</dbReference>
<dbReference type="SUPFAM" id="SSF82171">
    <property type="entry name" value="DPP6 N-terminal domain-like"/>
    <property type="match status" value="1"/>
</dbReference>
<dbReference type="AlphaFoldDB" id="A0A521B475"/>
<dbReference type="Gene3D" id="2.120.10.30">
    <property type="entry name" value="TolB, C-terminal domain"/>
    <property type="match status" value="1"/>
</dbReference>
<accession>A0A521B475</accession>
<dbReference type="PANTHER" id="PTHR42776">
    <property type="entry name" value="SERINE PEPTIDASE S9 FAMILY MEMBER"/>
    <property type="match status" value="1"/>
</dbReference>
<dbReference type="EMBL" id="FXTQ01000001">
    <property type="protein sequence ID" value="SMO41863.1"/>
    <property type="molecule type" value="Genomic_DNA"/>
</dbReference>
<dbReference type="InterPro" id="IPR011042">
    <property type="entry name" value="6-blade_b-propeller_TolB-like"/>
</dbReference>
<dbReference type="GO" id="GO:0006508">
    <property type="term" value="P:proteolysis"/>
    <property type="evidence" value="ECO:0007669"/>
    <property type="project" value="InterPro"/>
</dbReference>
<dbReference type="Proteomes" id="UP000319267">
    <property type="component" value="Unassembled WGS sequence"/>
</dbReference>
<gene>
    <name evidence="3" type="ORF">SAMN06265220_101662</name>
</gene>
<keyword evidence="3" id="KW-0645">Protease</keyword>
<dbReference type="OrthoDB" id="9812921at2"/>
<dbReference type="InterPro" id="IPR001375">
    <property type="entry name" value="Peptidase_S9_cat"/>
</dbReference>
<keyword evidence="1" id="KW-0378">Hydrolase</keyword>
<protein>
    <submittedName>
        <fullName evidence="3">Dipeptidyl aminopeptidase/acylaminoacyl peptidase</fullName>
    </submittedName>
</protein>
<dbReference type="Pfam" id="PF00326">
    <property type="entry name" value="Peptidase_S9"/>
    <property type="match status" value="1"/>
</dbReference>
<keyword evidence="4" id="KW-1185">Reference proteome</keyword>
<reference evidence="3 4" key="1">
    <citation type="submission" date="2017-05" db="EMBL/GenBank/DDBJ databases">
        <authorList>
            <person name="Varghese N."/>
            <person name="Submissions S."/>
        </authorList>
    </citation>
    <scope>NUCLEOTIDE SEQUENCE [LARGE SCALE GENOMIC DNA]</scope>
    <source>
        <strain evidence="3 4">DSM 29982</strain>
    </source>
</reference>
<dbReference type="PANTHER" id="PTHR42776:SF27">
    <property type="entry name" value="DIPEPTIDYL PEPTIDASE FAMILY MEMBER 6"/>
    <property type="match status" value="1"/>
</dbReference>